<sequence>MYAKVFVCLAILAVTYGAPNHLKAVVVEKQVSPANGVAVGNLGASASWGGYSARAGLGGSADGGGLFAGASAPAGAASAGIGGGSSASAGASASGGAGVKGTSGGGFFDSIFNIPISVLHSVNRHLNTRGKAVTVHGAGAGATASAGAVSGVGFKSADTGTGASAGGTVTVRQNYDSAFAIPIAALTSVNQFLNGK</sequence>
<dbReference type="AlphaFoldDB" id="A0A224XPZ7"/>
<keyword evidence="1" id="KW-0732">Signal</keyword>
<organism evidence="2">
    <name type="scientific">Panstrongylus lignarius</name>
    <dbReference type="NCBI Taxonomy" id="156445"/>
    <lineage>
        <taxon>Eukaryota</taxon>
        <taxon>Metazoa</taxon>
        <taxon>Ecdysozoa</taxon>
        <taxon>Arthropoda</taxon>
        <taxon>Hexapoda</taxon>
        <taxon>Insecta</taxon>
        <taxon>Pterygota</taxon>
        <taxon>Neoptera</taxon>
        <taxon>Paraneoptera</taxon>
        <taxon>Hemiptera</taxon>
        <taxon>Heteroptera</taxon>
        <taxon>Panheteroptera</taxon>
        <taxon>Cimicomorpha</taxon>
        <taxon>Reduviidae</taxon>
        <taxon>Triatominae</taxon>
        <taxon>Panstrongylus</taxon>
    </lineage>
</organism>
<protein>
    <submittedName>
        <fullName evidence="2">Putative conserved secreted protein</fullName>
    </submittedName>
</protein>
<accession>A0A224XPZ7</accession>
<proteinExistence type="predicted"/>
<name>A0A224XPZ7_9HEMI</name>
<dbReference type="EMBL" id="GFTR01003272">
    <property type="protein sequence ID" value="JAW13154.1"/>
    <property type="molecule type" value="Transcribed_RNA"/>
</dbReference>
<reference evidence="2" key="1">
    <citation type="journal article" date="2018" name="PLoS Negl. Trop. Dis.">
        <title>An insight into the salivary gland and fat body transcriptome of Panstrongylus lignarius (Hemiptera: Heteroptera), the main vector of Chagas disease in Peru.</title>
        <authorList>
            <person name="Nevoa J.C."/>
            <person name="Mendes M.T."/>
            <person name="da Silva M.V."/>
            <person name="Soares S.C."/>
            <person name="Oliveira C.J.F."/>
            <person name="Ribeiro J.M.C."/>
        </authorList>
    </citation>
    <scope>NUCLEOTIDE SEQUENCE</scope>
</reference>
<evidence type="ECO:0000313" key="2">
    <source>
        <dbReference type="EMBL" id="JAW13154.1"/>
    </source>
</evidence>
<evidence type="ECO:0000256" key="1">
    <source>
        <dbReference type="SAM" id="SignalP"/>
    </source>
</evidence>
<feature type="signal peptide" evidence="1">
    <location>
        <begin position="1"/>
        <end position="17"/>
    </location>
</feature>
<feature type="chain" id="PRO_5012736638" evidence="1">
    <location>
        <begin position="18"/>
        <end position="196"/>
    </location>
</feature>